<keyword evidence="2" id="KW-1185">Reference proteome</keyword>
<proteinExistence type="predicted"/>
<gene>
    <name evidence="1" type="ORF">RFI_02060</name>
</gene>
<evidence type="ECO:0000313" key="1">
    <source>
        <dbReference type="EMBL" id="ETO35015.1"/>
    </source>
</evidence>
<dbReference type="AlphaFoldDB" id="X6P914"/>
<reference evidence="1 2" key="1">
    <citation type="journal article" date="2013" name="Curr. Biol.">
        <title>The Genome of the Foraminiferan Reticulomyxa filosa.</title>
        <authorList>
            <person name="Glockner G."/>
            <person name="Hulsmann N."/>
            <person name="Schleicher M."/>
            <person name="Noegel A.A."/>
            <person name="Eichinger L."/>
            <person name="Gallinger C."/>
            <person name="Pawlowski J."/>
            <person name="Sierra R."/>
            <person name="Euteneuer U."/>
            <person name="Pillet L."/>
            <person name="Moustafa A."/>
            <person name="Platzer M."/>
            <person name="Groth M."/>
            <person name="Szafranski K."/>
            <person name="Schliwa M."/>
        </authorList>
    </citation>
    <scope>NUCLEOTIDE SEQUENCE [LARGE SCALE GENOMIC DNA]</scope>
</reference>
<dbReference type="EMBL" id="ASPP01002036">
    <property type="protein sequence ID" value="ETO35015.1"/>
    <property type="molecule type" value="Genomic_DNA"/>
</dbReference>
<protein>
    <submittedName>
        <fullName evidence="1">Uncharacterized protein</fullName>
    </submittedName>
</protein>
<name>X6P914_RETFI</name>
<organism evidence="1 2">
    <name type="scientific">Reticulomyxa filosa</name>
    <dbReference type="NCBI Taxonomy" id="46433"/>
    <lineage>
        <taxon>Eukaryota</taxon>
        <taxon>Sar</taxon>
        <taxon>Rhizaria</taxon>
        <taxon>Retaria</taxon>
        <taxon>Foraminifera</taxon>
        <taxon>Monothalamids</taxon>
        <taxon>Reticulomyxidae</taxon>
        <taxon>Reticulomyxa</taxon>
    </lineage>
</organism>
<dbReference type="Proteomes" id="UP000023152">
    <property type="component" value="Unassembled WGS sequence"/>
</dbReference>
<accession>X6P914</accession>
<evidence type="ECO:0000313" key="2">
    <source>
        <dbReference type="Proteomes" id="UP000023152"/>
    </source>
</evidence>
<comment type="caution">
    <text evidence="1">The sequence shown here is derived from an EMBL/GenBank/DDBJ whole genome shotgun (WGS) entry which is preliminary data.</text>
</comment>
<sequence length="117" mass="13892">MNCLYELNESKEHEQTISMKLNGKQLYLLVIHLLERVKKGFKQYARDVLSKISENMWKYVIICGLKENIQMKNENTLMKIANDMNIQLLAIEWTFPTHQSKWDDNNIDRDIGISLFE</sequence>